<dbReference type="Pfam" id="PF01284">
    <property type="entry name" value="MARVEL"/>
    <property type="match status" value="1"/>
</dbReference>
<keyword evidence="4 9" id="KW-1133">Transmembrane helix</keyword>
<keyword evidence="5 7" id="KW-0472">Membrane</keyword>
<name>A0A9Q1CJU1_HOLLE</name>
<feature type="region of interest" description="Disordered" evidence="8">
    <location>
        <begin position="1"/>
        <end position="22"/>
    </location>
</feature>
<dbReference type="EMBL" id="JAIZAY010000002">
    <property type="protein sequence ID" value="KAJ8046266.1"/>
    <property type="molecule type" value="Genomic_DNA"/>
</dbReference>
<dbReference type="AlphaFoldDB" id="A0A9Q1CJU1"/>
<evidence type="ECO:0000256" key="5">
    <source>
        <dbReference type="ARBA" id="ARBA00023136"/>
    </source>
</evidence>
<dbReference type="InterPro" id="IPR001285">
    <property type="entry name" value="Synaptophysin/porin"/>
</dbReference>
<dbReference type="Proteomes" id="UP001152320">
    <property type="component" value="Chromosome 2"/>
</dbReference>
<feature type="domain" description="MARVEL" evidence="10">
    <location>
        <begin position="31"/>
        <end position="238"/>
    </location>
</feature>
<proteinExistence type="inferred from homology"/>
<feature type="transmembrane region" description="Helical" evidence="9">
    <location>
        <begin position="212"/>
        <end position="234"/>
    </location>
</feature>
<feature type="transmembrane region" description="Helical" evidence="9">
    <location>
        <begin position="148"/>
        <end position="170"/>
    </location>
</feature>
<evidence type="ECO:0000259" key="10">
    <source>
        <dbReference type="PROSITE" id="PS51225"/>
    </source>
</evidence>
<evidence type="ECO:0000256" key="4">
    <source>
        <dbReference type="ARBA" id="ARBA00022989"/>
    </source>
</evidence>
<comment type="caution">
    <text evidence="11">The sequence shown here is derived from an EMBL/GenBank/DDBJ whole genome shotgun (WGS) entry which is preliminary data.</text>
</comment>
<evidence type="ECO:0000256" key="6">
    <source>
        <dbReference type="ARBA" id="ARBA00023180"/>
    </source>
</evidence>
<accession>A0A9Q1CJU1</accession>
<dbReference type="GO" id="GO:0030672">
    <property type="term" value="C:synaptic vesicle membrane"/>
    <property type="evidence" value="ECO:0007669"/>
    <property type="project" value="TreeGrafter"/>
</dbReference>
<organism evidence="11 12">
    <name type="scientific">Holothuria leucospilota</name>
    <name type="common">Black long sea cucumber</name>
    <name type="synonym">Mertensiothuria leucospilota</name>
    <dbReference type="NCBI Taxonomy" id="206669"/>
    <lineage>
        <taxon>Eukaryota</taxon>
        <taxon>Metazoa</taxon>
        <taxon>Echinodermata</taxon>
        <taxon>Eleutherozoa</taxon>
        <taxon>Echinozoa</taxon>
        <taxon>Holothuroidea</taxon>
        <taxon>Aspidochirotacea</taxon>
        <taxon>Aspidochirotida</taxon>
        <taxon>Holothuriidae</taxon>
        <taxon>Holothuria</taxon>
    </lineage>
</organism>
<evidence type="ECO:0000256" key="7">
    <source>
        <dbReference type="PROSITE-ProRule" id="PRU00581"/>
    </source>
</evidence>
<dbReference type="OrthoDB" id="10006326at2759"/>
<evidence type="ECO:0000256" key="1">
    <source>
        <dbReference type="ARBA" id="ARBA00004141"/>
    </source>
</evidence>
<feature type="compositionally biased region" description="Polar residues" evidence="8">
    <location>
        <begin position="1"/>
        <end position="12"/>
    </location>
</feature>
<gene>
    <name evidence="11" type="ORF">HOLleu_04885</name>
</gene>
<keyword evidence="12" id="KW-1185">Reference proteome</keyword>
<keyword evidence="3 7" id="KW-0812">Transmembrane</keyword>
<protein>
    <submittedName>
        <fullName evidence="11">Synaptophysin</fullName>
    </submittedName>
</protein>
<evidence type="ECO:0000256" key="8">
    <source>
        <dbReference type="SAM" id="MobiDB-lite"/>
    </source>
</evidence>
<evidence type="ECO:0000313" key="12">
    <source>
        <dbReference type="Proteomes" id="UP001152320"/>
    </source>
</evidence>
<dbReference type="PANTHER" id="PTHR10306:SF17">
    <property type="entry name" value="MARVEL DOMAIN-CONTAINING PROTEIN"/>
    <property type="match status" value="1"/>
</dbReference>
<comment type="subcellular location">
    <subcellularLocation>
        <location evidence="1">Membrane</location>
        <topology evidence="1">Multi-pass membrane protein</topology>
    </subcellularLocation>
</comment>
<feature type="transmembrane region" description="Helical" evidence="9">
    <location>
        <begin position="37"/>
        <end position="57"/>
    </location>
</feature>
<keyword evidence="6" id="KW-0325">Glycoprotein</keyword>
<dbReference type="PROSITE" id="PS51225">
    <property type="entry name" value="MARVEL"/>
    <property type="match status" value="1"/>
</dbReference>
<evidence type="ECO:0000256" key="2">
    <source>
        <dbReference type="ARBA" id="ARBA00006476"/>
    </source>
</evidence>
<sequence>MASVPQQTSVPAPTQGGGSHSQNELPFRLEVLLEPKGFIRGIEFVLAICMFATTAGYNSMFSFHVNCTSSGTNRTTYPQDIQYYFGYPFSFESIKTTCFGPVFLGESPSGSAKFFVVVGVFAMLYTIAALVWYVVLEVKYLQYEIVSIVDFVATAVFTLLFFIASCAWAAGVSTVKFWTNLDNLTQEGGILSSCNEDGNTCSSLQSASYGALNISILFGFLNVLVWGGNVWFVWKETPWFRARSENQTGGNLDNKV</sequence>
<evidence type="ECO:0000256" key="3">
    <source>
        <dbReference type="ARBA" id="ARBA00022692"/>
    </source>
</evidence>
<evidence type="ECO:0000256" key="9">
    <source>
        <dbReference type="SAM" id="Phobius"/>
    </source>
</evidence>
<dbReference type="InterPro" id="IPR008253">
    <property type="entry name" value="Marvel"/>
</dbReference>
<evidence type="ECO:0000313" key="11">
    <source>
        <dbReference type="EMBL" id="KAJ8046266.1"/>
    </source>
</evidence>
<dbReference type="PRINTS" id="PR00220">
    <property type="entry name" value="SYNAPTOPHYSN"/>
</dbReference>
<comment type="similarity">
    <text evidence="2">Belongs to the synaptophysin/synaptobrevin family.</text>
</comment>
<reference evidence="11" key="1">
    <citation type="submission" date="2021-10" db="EMBL/GenBank/DDBJ databases">
        <title>Tropical sea cucumber genome reveals ecological adaptation and Cuvierian tubules defense mechanism.</title>
        <authorList>
            <person name="Chen T."/>
        </authorList>
    </citation>
    <scope>NUCLEOTIDE SEQUENCE</scope>
    <source>
        <strain evidence="11">Nanhai2018</strain>
        <tissue evidence="11">Muscle</tissue>
    </source>
</reference>
<dbReference type="PANTHER" id="PTHR10306">
    <property type="entry name" value="SYNAPTOPHYSIN"/>
    <property type="match status" value="1"/>
</dbReference>
<feature type="transmembrane region" description="Helical" evidence="9">
    <location>
        <begin position="114"/>
        <end position="136"/>
    </location>
</feature>